<dbReference type="AlphaFoldDB" id="A0A367CFK7"/>
<organism evidence="15 16">
    <name type="scientific">Enterococcus durans</name>
    <dbReference type="NCBI Taxonomy" id="53345"/>
    <lineage>
        <taxon>Bacteria</taxon>
        <taxon>Bacillati</taxon>
        <taxon>Bacillota</taxon>
        <taxon>Bacilli</taxon>
        <taxon>Lactobacillales</taxon>
        <taxon>Enterococcaceae</taxon>
        <taxon>Enterococcus</taxon>
    </lineage>
</organism>
<protein>
    <recommendedName>
        <fullName evidence="13">L-ribulose-5-phosphate 4-epimerase</fullName>
        <ecNumber evidence="4">5.1.3.4</ecNumber>
    </recommendedName>
    <alternativeName>
        <fullName evidence="10">Phosphoribulose isomerase</fullName>
    </alternativeName>
</protein>
<dbReference type="Pfam" id="PF00596">
    <property type="entry name" value="Aldolase_II"/>
    <property type="match status" value="1"/>
</dbReference>
<gene>
    <name evidence="15" type="ORF">EA71_02175</name>
</gene>
<dbReference type="InterPro" id="IPR050197">
    <property type="entry name" value="Aldolase_class_II_sugar_metab"/>
</dbReference>
<proteinExistence type="inferred from homology"/>
<dbReference type="InterPro" id="IPR036409">
    <property type="entry name" value="Aldolase_II/adducin_N_sf"/>
</dbReference>
<evidence type="ECO:0000256" key="1">
    <source>
        <dbReference type="ARBA" id="ARBA00001726"/>
    </source>
</evidence>
<dbReference type="GO" id="GO:0008742">
    <property type="term" value="F:L-ribulose-phosphate 4-epimerase activity"/>
    <property type="evidence" value="ECO:0007669"/>
    <property type="project" value="UniProtKB-EC"/>
</dbReference>
<dbReference type="SMART" id="SM01007">
    <property type="entry name" value="Aldolase_II"/>
    <property type="match status" value="1"/>
</dbReference>
<reference evidence="15 16" key="1">
    <citation type="submission" date="2015-06" db="EMBL/GenBank/DDBJ databases">
        <title>The Genome Sequence of Enterococcus durans 4EA1.</title>
        <authorList>
            <consortium name="The Broad Institute Genomics Platform"/>
            <consortium name="The Broad Institute Genome Sequencing Center for Infectious Disease"/>
            <person name="Earl A.M."/>
            <person name="Van Tyne D."/>
            <person name="Lebreton F."/>
            <person name="Saavedra J.T."/>
            <person name="Gilmore M.S."/>
            <person name="Manson Mcguire A."/>
            <person name="Clock S."/>
            <person name="Crupain M."/>
            <person name="Rangan U."/>
            <person name="Young S."/>
            <person name="Abouelleil A."/>
            <person name="Cao P."/>
            <person name="Chapman S.B."/>
            <person name="Griggs A."/>
            <person name="Priest M."/>
            <person name="Shea T."/>
            <person name="Wortman J."/>
            <person name="Nusbaum C."/>
            <person name="Birren B."/>
        </authorList>
    </citation>
    <scope>NUCLEOTIDE SEQUENCE [LARGE SCALE GENOMIC DNA]</scope>
    <source>
        <strain evidence="15 16">4EA1</strain>
    </source>
</reference>
<keyword evidence="5" id="KW-0479">Metal-binding</keyword>
<evidence type="ECO:0000313" key="15">
    <source>
        <dbReference type="EMBL" id="RCA11417.1"/>
    </source>
</evidence>
<dbReference type="InterPro" id="IPR001303">
    <property type="entry name" value="Aldolase_II/adducin_N"/>
</dbReference>
<keyword evidence="9" id="KW-0119">Carbohydrate metabolism</keyword>
<evidence type="ECO:0000259" key="14">
    <source>
        <dbReference type="SMART" id="SM01007"/>
    </source>
</evidence>
<evidence type="ECO:0000256" key="9">
    <source>
        <dbReference type="ARBA" id="ARBA00023277"/>
    </source>
</evidence>
<comment type="caution">
    <text evidence="15">The sequence shown here is derived from an EMBL/GenBank/DDBJ whole genome shotgun (WGS) entry which is preliminary data.</text>
</comment>
<evidence type="ECO:0000256" key="11">
    <source>
        <dbReference type="ARBA" id="ARBA00053542"/>
    </source>
</evidence>
<dbReference type="STRING" id="53345.LIU_11385"/>
<evidence type="ECO:0000256" key="6">
    <source>
        <dbReference type="ARBA" id="ARBA00022833"/>
    </source>
</evidence>
<comment type="cofactor">
    <cofactor evidence="2">
        <name>Zn(2+)</name>
        <dbReference type="ChEBI" id="CHEBI:29105"/>
    </cofactor>
</comment>
<evidence type="ECO:0000256" key="7">
    <source>
        <dbReference type="ARBA" id="ARBA00022935"/>
    </source>
</evidence>
<evidence type="ECO:0000256" key="4">
    <source>
        <dbReference type="ARBA" id="ARBA00013186"/>
    </source>
</evidence>
<dbReference type="GO" id="GO:0019568">
    <property type="term" value="P:arabinose catabolic process"/>
    <property type="evidence" value="ECO:0007669"/>
    <property type="project" value="UniProtKB-KW"/>
</dbReference>
<sequence length="236" mass="26736">MWNETKIAEIKDRVYQANRRLPEEGLVKLTWGNVSEIDRKLKIVVIKPSGVPYDELKPEDMVVCDLQGKTIEKPSLKPSSDLLTHLRLYQQFKDISAIVHTHSSHAVAWAQSGRGVPVYGTTHADTFYGDIPCTRQLLEAEVQTEYEENTGKVIIECFKEKEICPQAIPGILVFSHGPFTFGATPEKAVENMIVLDEICQLAKATEELNGNTVRTPQYLLDKHYYRKHGKTAYYGQ</sequence>
<evidence type="ECO:0000256" key="3">
    <source>
        <dbReference type="ARBA" id="ARBA00010037"/>
    </source>
</evidence>
<dbReference type="EC" id="5.1.3.4" evidence="4"/>
<evidence type="ECO:0000256" key="13">
    <source>
        <dbReference type="ARBA" id="ARBA00074961"/>
    </source>
</evidence>
<evidence type="ECO:0000256" key="12">
    <source>
        <dbReference type="ARBA" id="ARBA00060520"/>
    </source>
</evidence>
<dbReference type="PANTHER" id="PTHR22789:SF8">
    <property type="entry name" value="L-RIBULOSE-5-PHOSPHATE 4-EPIMERASE SGBE"/>
    <property type="match status" value="1"/>
</dbReference>
<comment type="function">
    <text evidence="11">Involved in the degradation of L-arabinose. Catalyzes the interconversion of L-ribulose 5-phosphate (LRu5P) and D-xylulose 5-phosphate (D-Xu5P) via a retroaldol/aldol mechanism (carbon-carbon bond cleavage analogous to a class II aldolase reaction).</text>
</comment>
<dbReference type="SUPFAM" id="SSF53639">
    <property type="entry name" value="AraD/HMP-PK domain-like"/>
    <property type="match status" value="1"/>
</dbReference>
<dbReference type="GO" id="GO:0016832">
    <property type="term" value="F:aldehyde-lyase activity"/>
    <property type="evidence" value="ECO:0007669"/>
    <property type="project" value="TreeGrafter"/>
</dbReference>
<keyword evidence="6" id="KW-0862">Zinc</keyword>
<dbReference type="NCBIfam" id="NF006047">
    <property type="entry name" value="PRK08193.1"/>
    <property type="match status" value="1"/>
</dbReference>
<dbReference type="GO" id="GO:0046872">
    <property type="term" value="F:metal ion binding"/>
    <property type="evidence" value="ECO:0007669"/>
    <property type="project" value="UniProtKB-KW"/>
</dbReference>
<dbReference type="Proteomes" id="UP000252797">
    <property type="component" value="Unassembled WGS sequence"/>
</dbReference>
<accession>A0A367CFK7</accession>
<evidence type="ECO:0000313" key="16">
    <source>
        <dbReference type="Proteomes" id="UP000252797"/>
    </source>
</evidence>
<evidence type="ECO:0000256" key="10">
    <source>
        <dbReference type="ARBA" id="ARBA00032206"/>
    </source>
</evidence>
<comment type="pathway">
    <text evidence="12">Carbohydrate degradation; L-arabinose degradation via L-ribulose; D-xylulose 5-phosphate from L-arabinose (bacterial route): step 3/3.</text>
</comment>
<name>A0A367CFK7_9ENTE</name>
<dbReference type="GO" id="GO:0005829">
    <property type="term" value="C:cytosol"/>
    <property type="evidence" value="ECO:0007669"/>
    <property type="project" value="TreeGrafter"/>
</dbReference>
<dbReference type="PANTHER" id="PTHR22789">
    <property type="entry name" value="FUCULOSE PHOSPHATE ALDOLASE"/>
    <property type="match status" value="1"/>
</dbReference>
<comment type="similarity">
    <text evidence="3">Belongs to the aldolase class II family. AraD/FucA subfamily.</text>
</comment>
<dbReference type="FunFam" id="3.40.225.10:FF:000001">
    <property type="entry name" value="L-ribulose-5-phosphate 4-epimerase UlaF"/>
    <property type="match status" value="1"/>
</dbReference>
<keyword evidence="7" id="KW-0054">Arabinose catabolism</keyword>
<keyword evidence="8" id="KW-0413">Isomerase</keyword>
<dbReference type="RefSeq" id="WP_113846104.1">
    <property type="nucleotide sequence ID" value="NZ_LEPB01000004.1"/>
</dbReference>
<dbReference type="EMBL" id="LEPB01000004">
    <property type="protein sequence ID" value="RCA11417.1"/>
    <property type="molecule type" value="Genomic_DNA"/>
</dbReference>
<evidence type="ECO:0000256" key="8">
    <source>
        <dbReference type="ARBA" id="ARBA00023235"/>
    </source>
</evidence>
<feature type="domain" description="Class II aldolase/adducin N-terminal" evidence="14">
    <location>
        <begin position="12"/>
        <end position="203"/>
    </location>
</feature>
<comment type="catalytic activity">
    <reaction evidence="1">
        <text>L-ribulose 5-phosphate = D-xylulose 5-phosphate</text>
        <dbReference type="Rhea" id="RHEA:22368"/>
        <dbReference type="ChEBI" id="CHEBI:57737"/>
        <dbReference type="ChEBI" id="CHEBI:58226"/>
        <dbReference type="EC" id="5.1.3.4"/>
    </reaction>
</comment>
<evidence type="ECO:0000256" key="5">
    <source>
        <dbReference type="ARBA" id="ARBA00022723"/>
    </source>
</evidence>
<evidence type="ECO:0000256" key="2">
    <source>
        <dbReference type="ARBA" id="ARBA00001947"/>
    </source>
</evidence>
<dbReference type="Gene3D" id="3.40.225.10">
    <property type="entry name" value="Class II aldolase/adducin N-terminal domain"/>
    <property type="match status" value="1"/>
</dbReference>